<evidence type="ECO:0000313" key="3">
    <source>
        <dbReference type="Proteomes" id="UP001595850"/>
    </source>
</evidence>
<protein>
    <submittedName>
        <fullName evidence="2">Cytochrome P450</fullName>
    </submittedName>
</protein>
<dbReference type="PRINTS" id="PR00359">
    <property type="entry name" value="BP450"/>
</dbReference>
<accession>A0ABV8I998</accession>
<proteinExistence type="inferred from homology"/>
<dbReference type="Proteomes" id="UP001595850">
    <property type="component" value="Unassembled WGS sequence"/>
</dbReference>
<evidence type="ECO:0000256" key="1">
    <source>
        <dbReference type="ARBA" id="ARBA00010617"/>
    </source>
</evidence>
<dbReference type="InterPro" id="IPR036396">
    <property type="entry name" value="Cyt_P450_sf"/>
</dbReference>
<dbReference type="InterPro" id="IPR002397">
    <property type="entry name" value="Cyt_P450_B"/>
</dbReference>
<comment type="caution">
    <text evidence="2">The sequence shown here is derived from an EMBL/GenBank/DDBJ whole genome shotgun (WGS) entry which is preliminary data.</text>
</comment>
<dbReference type="Gene3D" id="1.10.630.10">
    <property type="entry name" value="Cytochrome P450"/>
    <property type="match status" value="1"/>
</dbReference>
<dbReference type="PANTHER" id="PTHR46696:SF4">
    <property type="entry name" value="BIOTIN BIOSYNTHESIS CYTOCHROME P450"/>
    <property type="match status" value="1"/>
</dbReference>
<dbReference type="EMBL" id="JBHSBM010000016">
    <property type="protein sequence ID" value="MFC4059023.1"/>
    <property type="molecule type" value="Genomic_DNA"/>
</dbReference>
<dbReference type="InterPro" id="IPR001128">
    <property type="entry name" value="Cyt_P450"/>
</dbReference>
<sequence>MTTQEPAPSSPLPSLLTLDAIDLSDLRFWARPPAERARAFALLRAQPHPLYFRLPKVPFLRRDPGYWALVRHADVVEAGRRPEVFSSEPSATSPTDMPGWMRGYFTSMIDMDDPRHAKIRRVVSRAFTPRMLAGAEEDIARRAARIVDELIAAGPGDFVAQVATRLPVEVICDMLGIPPRHRARVVKLTNIVVGYTDPEYVGATADYTGGEVRVSPLRTIRALTTVALAGWRLHRLAARLGRRRRNAPTGDLTSALVNANIDGERLSPREFAAFFLLLVVAGNETTRTAIAHGLKLFTDHPGQRRLLLADFEGRIPGAVEEIVRHSSPVIFMRRNLTRDIEINGHRYRAGDKVMLFYASANRDEAVFTDPDAFDITRSPNPHVGFGGPGPHFCLGAHLARREITVMFRELFTRLPDITAGEPDRLLSSFVNGCKRLPCAFTVPGTAPDEGSSGDR</sequence>
<dbReference type="SUPFAM" id="SSF48264">
    <property type="entry name" value="Cytochrome P450"/>
    <property type="match status" value="1"/>
</dbReference>
<dbReference type="RefSeq" id="WP_377287345.1">
    <property type="nucleotide sequence ID" value="NZ_JBHSBM010000016.1"/>
</dbReference>
<dbReference type="PANTHER" id="PTHR46696">
    <property type="entry name" value="P450, PUTATIVE (EUROFUNG)-RELATED"/>
    <property type="match status" value="1"/>
</dbReference>
<name>A0ABV8I998_9ACTN</name>
<reference evidence="3" key="1">
    <citation type="journal article" date="2019" name="Int. J. Syst. Evol. Microbiol.">
        <title>The Global Catalogue of Microorganisms (GCM) 10K type strain sequencing project: providing services to taxonomists for standard genome sequencing and annotation.</title>
        <authorList>
            <consortium name="The Broad Institute Genomics Platform"/>
            <consortium name="The Broad Institute Genome Sequencing Center for Infectious Disease"/>
            <person name="Wu L."/>
            <person name="Ma J."/>
        </authorList>
    </citation>
    <scope>NUCLEOTIDE SEQUENCE [LARGE SCALE GENOMIC DNA]</scope>
    <source>
        <strain evidence="3">TBRC 4489</strain>
    </source>
</reference>
<keyword evidence="3" id="KW-1185">Reference proteome</keyword>
<dbReference type="Pfam" id="PF00067">
    <property type="entry name" value="p450"/>
    <property type="match status" value="1"/>
</dbReference>
<gene>
    <name evidence="2" type="ORF">ACFOWE_11995</name>
</gene>
<organism evidence="2 3">
    <name type="scientific">Planomonospora corallina</name>
    <dbReference type="NCBI Taxonomy" id="1806052"/>
    <lineage>
        <taxon>Bacteria</taxon>
        <taxon>Bacillati</taxon>
        <taxon>Actinomycetota</taxon>
        <taxon>Actinomycetes</taxon>
        <taxon>Streptosporangiales</taxon>
        <taxon>Streptosporangiaceae</taxon>
        <taxon>Planomonospora</taxon>
    </lineage>
</organism>
<evidence type="ECO:0000313" key="2">
    <source>
        <dbReference type="EMBL" id="MFC4059023.1"/>
    </source>
</evidence>
<comment type="similarity">
    <text evidence="1">Belongs to the cytochrome P450 family.</text>
</comment>
<dbReference type="CDD" id="cd11033">
    <property type="entry name" value="CYP142-like"/>
    <property type="match status" value="1"/>
</dbReference>